<evidence type="ECO:0000313" key="2">
    <source>
        <dbReference type="Proteomes" id="UP000547674"/>
    </source>
</evidence>
<dbReference type="EMBL" id="JABDJR010000109">
    <property type="protein sequence ID" value="NNF05695.1"/>
    <property type="molecule type" value="Genomic_DNA"/>
</dbReference>
<dbReference type="Proteomes" id="UP000547674">
    <property type="component" value="Unassembled WGS sequence"/>
</dbReference>
<evidence type="ECO:0000313" key="1">
    <source>
        <dbReference type="EMBL" id="NNF05695.1"/>
    </source>
</evidence>
<comment type="caution">
    <text evidence="1">The sequence shown here is derived from an EMBL/GenBank/DDBJ whole genome shotgun (WGS) entry which is preliminary data.</text>
</comment>
<sequence>MPAGYSGTPLPKKLGIKEGHRIVLVGAPKGYDKTLGKLPADVEVRETLRGGPFDVIHFFTKKKSDLLKRFPQLAGKLEQNGGLWISWPKKASKVATDVTEADVRRIGLESGLVDNKICAVDETWSGLRFVIRVKDRRK</sequence>
<proteinExistence type="predicted"/>
<reference evidence="1 2" key="1">
    <citation type="submission" date="2020-03" db="EMBL/GenBank/DDBJ databases">
        <title>Metabolic flexibility allows generalist bacteria to become dominant in a frequently disturbed ecosystem.</title>
        <authorList>
            <person name="Chen Y.-J."/>
            <person name="Leung P.M."/>
            <person name="Bay S.K."/>
            <person name="Hugenholtz P."/>
            <person name="Kessler A.J."/>
            <person name="Shelley G."/>
            <person name="Waite D.W."/>
            <person name="Cook P.L."/>
            <person name="Greening C."/>
        </authorList>
    </citation>
    <scope>NUCLEOTIDE SEQUENCE [LARGE SCALE GENOMIC DNA]</scope>
    <source>
        <strain evidence="1">SS_bin_28</strain>
    </source>
</reference>
<name>A0A7Y2E6P8_UNCEI</name>
<dbReference type="AlphaFoldDB" id="A0A7Y2E6P8"/>
<organism evidence="1 2">
    <name type="scientific">Eiseniibacteriota bacterium</name>
    <dbReference type="NCBI Taxonomy" id="2212470"/>
    <lineage>
        <taxon>Bacteria</taxon>
        <taxon>Candidatus Eiseniibacteriota</taxon>
    </lineage>
</organism>
<protein>
    <submittedName>
        <fullName evidence="1">DUF3052 family protein</fullName>
    </submittedName>
</protein>
<accession>A0A7Y2E6P8</accession>
<gene>
    <name evidence="1" type="ORF">HKN21_02935</name>
</gene>